<keyword evidence="3" id="KW-1185">Reference proteome</keyword>
<evidence type="ECO:0000313" key="3">
    <source>
        <dbReference type="Proteomes" id="UP001562425"/>
    </source>
</evidence>
<dbReference type="Proteomes" id="UP001562425">
    <property type="component" value="Unassembled WGS sequence"/>
</dbReference>
<accession>A0ABD1D021</accession>
<reference evidence="2 3" key="1">
    <citation type="submission" date="2024-05" db="EMBL/GenBank/DDBJ databases">
        <title>Culex pipiens pipiens assembly and annotation.</title>
        <authorList>
            <person name="Alout H."/>
            <person name="Durand T."/>
        </authorList>
    </citation>
    <scope>NUCLEOTIDE SEQUENCE [LARGE SCALE GENOMIC DNA]</scope>
    <source>
        <strain evidence="2">HA-2024</strain>
        <tissue evidence="2">Whole body</tissue>
    </source>
</reference>
<proteinExistence type="predicted"/>
<sequence length="66" mass="6910">MLKKPILEDGEEAHRRKVTGNGIYATNGGPKGAANSYMNGSSPNGGFVEAADGSSDNSTTVRRKIQ</sequence>
<evidence type="ECO:0008006" key="4">
    <source>
        <dbReference type="Google" id="ProtNLM"/>
    </source>
</evidence>
<dbReference type="AlphaFoldDB" id="A0ABD1D021"/>
<protein>
    <recommendedName>
        <fullName evidence="4">Microtubule-associated protein Jupiter</fullName>
    </recommendedName>
</protein>
<evidence type="ECO:0000256" key="1">
    <source>
        <dbReference type="SAM" id="MobiDB-lite"/>
    </source>
</evidence>
<gene>
    <name evidence="2" type="ORF">pipiens_003336</name>
</gene>
<feature type="region of interest" description="Disordered" evidence="1">
    <location>
        <begin position="1"/>
        <end position="66"/>
    </location>
</feature>
<dbReference type="EMBL" id="JBEHCU010008352">
    <property type="protein sequence ID" value="KAL1384608.1"/>
    <property type="molecule type" value="Genomic_DNA"/>
</dbReference>
<organism evidence="2 3">
    <name type="scientific">Culex pipiens pipiens</name>
    <name type="common">Northern house mosquito</name>
    <dbReference type="NCBI Taxonomy" id="38569"/>
    <lineage>
        <taxon>Eukaryota</taxon>
        <taxon>Metazoa</taxon>
        <taxon>Ecdysozoa</taxon>
        <taxon>Arthropoda</taxon>
        <taxon>Hexapoda</taxon>
        <taxon>Insecta</taxon>
        <taxon>Pterygota</taxon>
        <taxon>Neoptera</taxon>
        <taxon>Endopterygota</taxon>
        <taxon>Diptera</taxon>
        <taxon>Nematocera</taxon>
        <taxon>Culicoidea</taxon>
        <taxon>Culicidae</taxon>
        <taxon>Culicinae</taxon>
        <taxon>Culicini</taxon>
        <taxon>Culex</taxon>
        <taxon>Culex</taxon>
    </lineage>
</organism>
<evidence type="ECO:0000313" key="2">
    <source>
        <dbReference type="EMBL" id="KAL1384608.1"/>
    </source>
</evidence>
<comment type="caution">
    <text evidence="2">The sequence shown here is derived from an EMBL/GenBank/DDBJ whole genome shotgun (WGS) entry which is preliminary data.</text>
</comment>
<name>A0ABD1D021_CULPP</name>